<dbReference type="AlphaFoldDB" id="A0A8B4S642"/>
<comment type="caution">
    <text evidence="1">The sequence shown here is derived from an EMBL/GenBank/DDBJ whole genome shotgun (WGS) entry which is preliminary data.</text>
</comment>
<protein>
    <submittedName>
        <fullName evidence="1">Uncharacterized protein</fullName>
    </submittedName>
</protein>
<sequence>MHSTPNSEAPATRTTRAVLRLAVSPPPPETFSSPMRAELAWWMMGVSSRVGTVQAYGNAIDPWAAAEAMHSLS</sequence>
<evidence type="ECO:0000313" key="2">
    <source>
        <dbReference type="Proteomes" id="UP000255070"/>
    </source>
</evidence>
<name>A0A8B4S642_COMTE</name>
<dbReference type="Proteomes" id="UP000255070">
    <property type="component" value="Unassembled WGS sequence"/>
</dbReference>
<accession>A0A8B4S642</accession>
<evidence type="ECO:0000313" key="1">
    <source>
        <dbReference type="EMBL" id="SUY78471.1"/>
    </source>
</evidence>
<organism evidence="1 2">
    <name type="scientific">Comamonas testosteroni</name>
    <name type="common">Pseudomonas testosteroni</name>
    <dbReference type="NCBI Taxonomy" id="285"/>
    <lineage>
        <taxon>Bacteria</taxon>
        <taxon>Pseudomonadati</taxon>
        <taxon>Pseudomonadota</taxon>
        <taxon>Betaproteobacteria</taxon>
        <taxon>Burkholderiales</taxon>
        <taxon>Comamonadaceae</taxon>
        <taxon>Comamonas</taxon>
    </lineage>
</organism>
<dbReference type="EMBL" id="UFXL01000001">
    <property type="protein sequence ID" value="SUY78471.1"/>
    <property type="molecule type" value="Genomic_DNA"/>
</dbReference>
<proteinExistence type="predicted"/>
<reference evidence="1 2" key="1">
    <citation type="submission" date="2018-06" db="EMBL/GenBank/DDBJ databases">
        <authorList>
            <consortium name="Pathogen Informatics"/>
            <person name="Doyle S."/>
        </authorList>
    </citation>
    <scope>NUCLEOTIDE SEQUENCE [LARGE SCALE GENOMIC DNA]</scope>
    <source>
        <strain evidence="1 2">NCTC10698</strain>
    </source>
</reference>
<gene>
    <name evidence="1" type="ORF">NCTC10698_03387</name>
</gene>
<keyword evidence="2" id="KW-1185">Reference proteome</keyword>